<feature type="transmembrane region" description="Helical" evidence="1">
    <location>
        <begin position="52"/>
        <end position="73"/>
    </location>
</feature>
<dbReference type="AlphaFoldDB" id="A0A0A6UQ40"/>
<dbReference type="SUPFAM" id="SSF103473">
    <property type="entry name" value="MFS general substrate transporter"/>
    <property type="match status" value="1"/>
</dbReference>
<keyword evidence="1" id="KW-0812">Transmembrane</keyword>
<evidence type="ECO:0000313" key="3">
    <source>
        <dbReference type="Proteomes" id="UP000054537"/>
    </source>
</evidence>
<keyword evidence="1" id="KW-1133">Transmembrane helix</keyword>
<dbReference type="STRING" id="1869.MB27_10750"/>
<accession>A0A0A6UQ40</accession>
<dbReference type="Gene3D" id="1.20.1250.20">
    <property type="entry name" value="MFS general substrate transporter like domains"/>
    <property type="match status" value="1"/>
</dbReference>
<keyword evidence="3" id="KW-1185">Reference proteome</keyword>
<organism evidence="2 3">
    <name type="scientific">Actinoplanes utahensis</name>
    <dbReference type="NCBI Taxonomy" id="1869"/>
    <lineage>
        <taxon>Bacteria</taxon>
        <taxon>Bacillati</taxon>
        <taxon>Actinomycetota</taxon>
        <taxon>Actinomycetes</taxon>
        <taxon>Micromonosporales</taxon>
        <taxon>Micromonosporaceae</taxon>
        <taxon>Actinoplanes</taxon>
    </lineage>
</organism>
<reference evidence="2 3" key="1">
    <citation type="submission" date="2014-10" db="EMBL/GenBank/DDBJ databases">
        <title>Draft genome sequence of Actinoplanes utahensis NRRL 12052.</title>
        <authorList>
            <person name="Velasco-Bucheli B."/>
            <person name="del Cerro C."/>
            <person name="Hormigo D."/>
            <person name="Garcia J.L."/>
            <person name="Acebal C."/>
            <person name="Arroyo M."/>
            <person name="de la Mata I."/>
        </authorList>
    </citation>
    <scope>NUCLEOTIDE SEQUENCE [LARGE SCALE GENOMIC DNA]</scope>
    <source>
        <strain evidence="2 3">NRRL 12052</strain>
    </source>
</reference>
<proteinExistence type="predicted"/>
<dbReference type="EMBL" id="JRTT01000010">
    <property type="protein sequence ID" value="KHD77561.1"/>
    <property type="molecule type" value="Genomic_DNA"/>
</dbReference>
<dbReference type="InterPro" id="IPR036259">
    <property type="entry name" value="MFS_trans_sf"/>
</dbReference>
<protein>
    <recommendedName>
        <fullName evidence="4">Major facilitator superfamily (MFS) profile domain-containing protein</fullName>
    </recommendedName>
</protein>
<dbReference type="Proteomes" id="UP000054537">
    <property type="component" value="Unassembled WGS sequence"/>
</dbReference>
<evidence type="ECO:0008006" key="4">
    <source>
        <dbReference type="Google" id="ProtNLM"/>
    </source>
</evidence>
<keyword evidence="1" id="KW-0472">Membrane</keyword>
<feature type="transmembrane region" description="Helical" evidence="1">
    <location>
        <begin position="80"/>
        <end position="99"/>
    </location>
</feature>
<dbReference type="RefSeq" id="WP_043524079.1">
    <property type="nucleotide sequence ID" value="NZ_BAABKU010000015.1"/>
</dbReference>
<gene>
    <name evidence="2" type="ORF">MB27_10750</name>
</gene>
<evidence type="ECO:0000256" key="1">
    <source>
        <dbReference type="SAM" id="Phobius"/>
    </source>
</evidence>
<sequence>MVSLQLLAVLADSDALVYTAAVLWGLGWGGVPTLLQTAAADAAGEAADSVQAMLVTLWNVAMAAGGMIGGLLLRSLGADSFPISVLLLLTPALILVVAARRHGFPVVRAATTP</sequence>
<evidence type="ECO:0000313" key="2">
    <source>
        <dbReference type="EMBL" id="KHD77561.1"/>
    </source>
</evidence>
<dbReference type="eggNOG" id="COG2814">
    <property type="taxonomic scope" value="Bacteria"/>
</dbReference>
<comment type="caution">
    <text evidence="2">The sequence shown here is derived from an EMBL/GenBank/DDBJ whole genome shotgun (WGS) entry which is preliminary data.</text>
</comment>
<name>A0A0A6UQ40_ACTUT</name>